<sequence length="530" mass="58161">QQQMMQQQQQQQQQLMQQQQQQQQMMQLPAVPQQHPTTPQQSPTQPHRYLQQQHCYMQQLQQAQMPPQQPPPPLPMVAHSHALLQSSATPTRPLPQHQRQHQYQQAPMDQNCVGVGGGCVSATDPFTGGPSPAASGGAPGTPGDKKRKASWRTPAPRRKGSPGEAAAGATAAAYHGDASTAAAVDVASQGDDVSAAASDPTTTTLHAAATTASTVFISGKSCSAGNTHLGSSSDVQKQLQQLFQLHQSSLLLQQRELDLAVKELELQYLPLLWRNGEKVGGCSNTGISSGIPLLWDVPLHKFVSWKGERAKAFSALGEGKWALWPASRPDTRCELLQQQLLHLLQRMAPMCTWEQQQQQQQILLQVLKLWSIGNSEEGVHGALATQGCPEVVGSITSSIIRLPPPSCFSWDPKEGNVPFVWKPVGVTQPSRDQRDSTQRGETTETGLPQRCELDKAEAEKFQLEENEPLSQQTDPQYHQQEKGLLFREHCVQKHPQQPEHQNRNVACRIGAHPLEKIPEVVALSESVNPS</sequence>
<dbReference type="GO" id="GO:0045944">
    <property type="term" value="P:positive regulation of transcription by RNA polymerase II"/>
    <property type="evidence" value="ECO:0007669"/>
    <property type="project" value="TreeGrafter"/>
</dbReference>
<dbReference type="InterPro" id="IPR051647">
    <property type="entry name" value="Mediator_comp_sub12"/>
</dbReference>
<feature type="compositionally biased region" description="Basic residues" evidence="1">
    <location>
        <begin position="145"/>
        <end position="160"/>
    </location>
</feature>
<gene>
    <name evidence="3" type="primary">LOC34623113</name>
</gene>
<dbReference type="GO" id="GO:0016592">
    <property type="term" value="C:mediator complex"/>
    <property type="evidence" value="ECO:0007669"/>
    <property type="project" value="TreeGrafter"/>
</dbReference>
<dbReference type="GeneID" id="34623113"/>
<dbReference type="PANTHER" id="PTHR46007:SF11">
    <property type="entry name" value="MEDIATOR OF RNA POLYMERASE II TRANSCRIPTION SUBUNIT 12"/>
    <property type="match status" value="1"/>
</dbReference>
<protein>
    <submittedName>
        <fullName evidence="3">Auxin response factor 7</fullName>
    </submittedName>
</protein>
<dbReference type="Proteomes" id="UP000515125">
    <property type="component" value="Unplaced"/>
</dbReference>
<name>A0A6P6RPB6_9EIME</name>
<evidence type="ECO:0000313" key="2">
    <source>
        <dbReference type="Proteomes" id="UP000515125"/>
    </source>
</evidence>
<feature type="region of interest" description="Disordered" evidence="1">
    <location>
        <begin position="421"/>
        <end position="447"/>
    </location>
</feature>
<dbReference type="AlphaFoldDB" id="A0A6P6RPB6"/>
<feature type="compositionally biased region" description="Basic and acidic residues" evidence="1">
    <location>
        <begin position="431"/>
        <end position="442"/>
    </location>
</feature>
<accession>A0A6P6RPB6</accession>
<keyword evidence="2" id="KW-1185">Reference proteome</keyword>
<dbReference type="OrthoDB" id="10688011at2759"/>
<dbReference type="RefSeq" id="XP_026189661.1">
    <property type="nucleotide sequence ID" value="XM_026333876.1"/>
</dbReference>
<evidence type="ECO:0000256" key="1">
    <source>
        <dbReference type="SAM" id="MobiDB-lite"/>
    </source>
</evidence>
<feature type="region of interest" description="Disordered" evidence="1">
    <location>
        <begin position="1"/>
        <end position="77"/>
    </location>
</feature>
<feature type="non-terminal residue" evidence="3">
    <location>
        <position position="1"/>
    </location>
</feature>
<proteinExistence type="predicted"/>
<feature type="compositionally biased region" description="Low complexity" evidence="1">
    <location>
        <begin position="1"/>
        <end position="66"/>
    </location>
</feature>
<feature type="compositionally biased region" description="Low complexity" evidence="1">
    <location>
        <begin position="127"/>
        <end position="136"/>
    </location>
</feature>
<dbReference type="GO" id="GO:0003713">
    <property type="term" value="F:transcription coactivator activity"/>
    <property type="evidence" value="ECO:0007669"/>
    <property type="project" value="TreeGrafter"/>
</dbReference>
<evidence type="ECO:0000313" key="3">
    <source>
        <dbReference type="RefSeq" id="XP_026189661.1"/>
    </source>
</evidence>
<feature type="region of interest" description="Disordered" evidence="1">
    <location>
        <begin position="124"/>
        <end position="171"/>
    </location>
</feature>
<dbReference type="PANTHER" id="PTHR46007">
    <property type="entry name" value="MEDIATOR OF RNA POLYMERASE II TRANSCRIPTION SUBUNIT 12"/>
    <property type="match status" value="1"/>
</dbReference>
<reference evidence="3" key="1">
    <citation type="submission" date="2025-08" db="UniProtKB">
        <authorList>
            <consortium name="RefSeq"/>
        </authorList>
    </citation>
    <scope>IDENTIFICATION</scope>
</reference>
<organism evidence="2 3">
    <name type="scientific">Cyclospora cayetanensis</name>
    <dbReference type="NCBI Taxonomy" id="88456"/>
    <lineage>
        <taxon>Eukaryota</taxon>
        <taxon>Sar</taxon>
        <taxon>Alveolata</taxon>
        <taxon>Apicomplexa</taxon>
        <taxon>Conoidasida</taxon>
        <taxon>Coccidia</taxon>
        <taxon>Eucoccidiorida</taxon>
        <taxon>Eimeriorina</taxon>
        <taxon>Eimeriidae</taxon>
        <taxon>Cyclospora</taxon>
    </lineage>
</organism>